<evidence type="ECO:0000313" key="3">
    <source>
        <dbReference type="EMBL" id="KJA14791.1"/>
    </source>
</evidence>
<keyword evidence="1" id="KW-0732">Signal</keyword>
<protein>
    <recommendedName>
        <fullName evidence="2">Glycan binding protein Y3-like domain-containing protein</fullName>
    </recommendedName>
</protein>
<accession>A0A0D2NDU8</accession>
<feature type="domain" description="Glycan binding protein Y3-like" evidence="2">
    <location>
        <begin position="33"/>
        <end position="120"/>
    </location>
</feature>
<dbReference type="AlphaFoldDB" id="A0A0D2NDU8"/>
<evidence type="ECO:0000259" key="2">
    <source>
        <dbReference type="Pfam" id="PF22803"/>
    </source>
</evidence>
<dbReference type="OMA" id="TTEMEAC"/>
<name>A0A0D2NDU8_HYPSF</name>
<keyword evidence="4" id="KW-1185">Reference proteome</keyword>
<sequence length="120" mass="11966">MHVYLKTIAALAIVALVPSTNAVGCFSGGQAGDCSTAIAEICGQVNGVTFNEGESVATCANVGDFHCNLVVANNAGDGSAISTEECTADMTATNNGCHSHGGIRADGNFLLTLDPNAGSC</sequence>
<feature type="signal peptide" evidence="1">
    <location>
        <begin position="1"/>
        <end position="22"/>
    </location>
</feature>
<dbReference type="OrthoDB" id="2884672at2759"/>
<gene>
    <name evidence="3" type="ORF">HYPSUDRAFT_220326</name>
</gene>
<organism evidence="3 4">
    <name type="scientific">Hypholoma sublateritium (strain FD-334 SS-4)</name>
    <dbReference type="NCBI Taxonomy" id="945553"/>
    <lineage>
        <taxon>Eukaryota</taxon>
        <taxon>Fungi</taxon>
        <taxon>Dikarya</taxon>
        <taxon>Basidiomycota</taxon>
        <taxon>Agaricomycotina</taxon>
        <taxon>Agaricomycetes</taxon>
        <taxon>Agaricomycetidae</taxon>
        <taxon>Agaricales</taxon>
        <taxon>Agaricineae</taxon>
        <taxon>Strophariaceae</taxon>
        <taxon>Hypholoma</taxon>
    </lineage>
</organism>
<reference evidence="4" key="1">
    <citation type="submission" date="2014-04" db="EMBL/GenBank/DDBJ databases">
        <title>Evolutionary Origins and Diversification of the Mycorrhizal Mutualists.</title>
        <authorList>
            <consortium name="DOE Joint Genome Institute"/>
            <consortium name="Mycorrhizal Genomics Consortium"/>
            <person name="Kohler A."/>
            <person name="Kuo A."/>
            <person name="Nagy L.G."/>
            <person name="Floudas D."/>
            <person name="Copeland A."/>
            <person name="Barry K.W."/>
            <person name="Cichocki N."/>
            <person name="Veneault-Fourrey C."/>
            <person name="LaButti K."/>
            <person name="Lindquist E.A."/>
            <person name="Lipzen A."/>
            <person name="Lundell T."/>
            <person name="Morin E."/>
            <person name="Murat C."/>
            <person name="Riley R."/>
            <person name="Ohm R."/>
            <person name="Sun H."/>
            <person name="Tunlid A."/>
            <person name="Henrissat B."/>
            <person name="Grigoriev I.V."/>
            <person name="Hibbett D.S."/>
            <person name="Martin F."/>
        </authorList>
    </citation>
    <scope>NUCLEOTIDE SEQUENCE [LARGE SCALE GENOMIC DNA]</scope>
    <source>
        <strain evidence="4">FD-334 SS-4</strain>
    </source>
</reference>
<proteinExistence type="predicted"/>
<dbReference type="InterPro" id="IPR054443">
    <property type="entry name" value="Y3-like_dom"/>
</dbReference>
<evidence type="ECO:0000313" key="4">
    <source>
        <dbReference type="Proteomes" id="UP000054270"/>
    </source>
</evidence>
<feature type="chain" id="PRO_5002259586" description="Glycan binding protein Y3-like domain-containing protein" evidence="1">
    <location>
        <begin position="23"/>
        <end position="120"/>
    </location>
</feature>
<dbReference type="Pfam" id="PF22803">
    <property type="entry name" value="GBD_Y3"/>
    <property type="match status" value="1"/>
</dbReference>
<dbReference type="EMBL" id="KN817665">
    <property type="protein sequence ID" value="KJA14791.1"/>
    <property type="molecule type" value="Genomic_DNA"/>
</dbReference>
<evidence type="ECO:0000256" key="1">
    <source>
        <dbReference type="SAM" id="SignalP"/>
    </source>
</evidence>
<dbReference type="Proteomes" id="UP000054270">
    <property type="component" value="Unassembled WGS sequence"/>
</dbReference>